<keyword evidence="3" id="KW-1185">Reference proteome</keyword>
<protein>
    <submittedName>
        <fullName evidence="2">Uncharacterized protein</fullName>
    </submittedName>
</protein>
<dbReference type="Proteomes" id="UP000663828">
    <property type="component" value="Unassembled WGS sequence"/>
</dbReference>
<evidence type="ECO:0000313" key="2">
    <source>
        <dbReference type="EMBL" id="CAF1396258.1"/>
    </source>
</evidence>
<comment type="caution">
    <text evidence="2">The sequence shown here is derived from an EMBL/GenBank/DDBJ whole genome shotgun (WGS) entry which is preliminary data.</text>
</comment>
<dbReference type="EMBL" id="CAJNOR010003270">
    <property type="protein sequence ID" value="CAF1396258.1"/>
    <property type="molecule type" value="Genomic_DNA"/>
</dbReference>
<evidence type="ECO:0000256" key="1">
    <source>
        <dbReference type="SAM" id="MobiDB-lite"/>
    </source>
</evidence>
<proteinExistence type="predicted"/>
<reference evidence="2" key="1">
    <citation type="submission" date="2021-02" db="EMBL/GenBank/DDBJ databases">
        <authorList>
            <person name="Nowell W R."/>
        </authorList>
    </citation>
    <scope>NUCLEOTIDE SEQUENCE</scope>
</reference>
<feature type="compositionally biased region" description="Polar residues" evidence="1">
    <location>
        <begin position="216"/>
        <end position="232"/>
    </location>
</feature>
<feature type="region of interest" description="Disordered" evidence="1">
    <location>
        <begin position="208"/>
        <end position="247"/>
    </location>
</feature>
<accession>A0A815KQR9</accession>
<dbReference type="AlphaFoldDB" id="A0A815KQR9"/>
<sequence>MHTIPSQHMKRFTFPPSSMSARSAVNNPVVHDLLWISKQQQQQHPLLHAHPLKNTIRVNSRGIRFKFDGKQWRPLCQSLDECECRNLAFRSSLCQKHFYKAHLCKRPYTHKIFPSFKAQQIAPASHERLLPNEYDRSSQQEEKQVRVLSKEVYHEDENSIEVIEDHDGLVSKPELAHSQSQYTYLSTDDDPQTAVYTSVKSESVSMSYNGRMEDTAPSSESSNTEFNMSNESKSPDAASQIPKLPKSIHLDTPTLTRTEEKSLANEMIARLPADVSLAVGEQTARQRVCEIIFDNYAQKIPLENISPDWFYDFLLRNPRVPINFQSWFFSVQSALPHSDQLIDIKTWELGLITRSFLSSSLVSTSSP</sequence>
<evidence type="ECO:0000313" key="3">
    <source>
        <dbReference type="Proteomes" id="UP000663828"/>
    </source>
</evidence>
<name>A0A815KQR9_ADIRI</name>
<gene>
    <name evidence="2" type="ORF">XAT740_LOCUS33885</name>
</gene>
<organism evidence="2 3">
    <name type="scientific">Adineta ricciae</name>
    <name type="common">Rotifer</name>
    <dbReference type="NCBI Taxonomy" id="249248"/>
    <lineage>
        <taxon>Eukaryota</taxon>
        <taxon>Metazoa</taxon>
        <taxon>Spiralia</taxon>
        <taxon>Gnathifera</taxon>
        <taxon>Rotifera</taxon>
        <taxon>Eurotatoria</taxon>
        <taxon>Bdelloidea</taxon>
        <taxon>Adinetida</taxon>
        <taxon>Adinetidae</taxon>
        <taxon>Adineta</taxon>
    </lineage>
</organism>